<dbReference type="PROSITE" id="PS51892">
    <property type="entry name" value="SUBTILASE"/>
    <property type="match status" value="1"/>
</dbReference>
<evidence type="ECO:0000259" key="15">
    <source>
        <dbReference type="PROSITE" id="PS51829"/>
    </source>
</evidence>
<evidence type="ECO:0000256" key="3">
    <source>
        <dbReference type="ARBA" id="ARBA00022670"/>
    </source>
</evidence>
<dbReference type="Pfam" id="PF01483">
    <property type="entry name" value="P_proprotein"/>
    <property type="match status" value="1"/>
</dbReference>
<dbReference type="GeneID" id="20229679"/>
<dbReference type="Gene3D" id="3.40.50.200">
    <property type="entry name" value="Peptidase S8/S53 domain"/>
    <property type="match status" value="1"/>
</dbReference>
<dbReference type="PANTHER" id="PTHR42884:SF14">
    <property type="entry name" value="NEUROENDOCRINE CONVERTASE 1"/>
    <property type="match status" value="1"/>
</dbReference>
<comment type="similarity">
    <text evidence="2">Belongs to the peptidase S8 family. Furin subfamily.</text>
</comment>
<dbReference type="CDD" id="cd04059">
    <property type="entry name" value="Peptidases_S8_Protein_convertases_Kexins_Furin-like"/>
    <property type="match status" value="1"/>
</dbReference>
<keyword evidence="3 13" id="KW-0645">Protease</keyword>
<dbReference type="PROSITE" id="PS00137">
    <property type="entry name" value="SUBTILASE_HIS"/>
    <property type="match status" value="1"/>
</dbReference>
<evidence type="ECO:0000256" key="1">
    <source>
        <dbReference type="ARBA" id="ARBA00001913"/>
    </source>
</evidence>
<feature type="region of interest" description="Disordered" evidence="14">
    <location>
        <begin position="142"/>
        <end position="168"/>
    </location>
</feature>
<dbReference type="HOGENOM" id="CLU_002976_4_4_1"/>
<dbReference type="FunFam" id="2.60.120.260:FF:000006">
    <property type="entry name" value="Proprotein convertase subtilisin/kexin type 5"/>
    <property type="match status" value="1"/>
</dbReference>
<dbReference type="SUPFAM" id="SSF54897">
    <property type="entry name" value="Protease propeptides/inhibitors"/>
    <property type="match status" value="1"/>
</dbReference>
<evidence type="ECO:0000256" key="4">
    <source>
        <dbReference type="ARBA" id="ARBA00022685"/>
    </source>
</evidence>
<gene>
    <name evidence="16" type="ORF">LOTGIDRAFT_102960</name>
</gene>
<dbReference type="SUPFAM" id="SSF52743">
    <property type="entry name" value="Subtilisin-like"/>
    <property type="match status" value="1"/>
</dbReference>
<proteinExistence type="inferred from homology"/>
<evidence type="ECO:0000256" key="13">
    <source>
        <dbReference type="PROSITE-ProRule" id="PRU01240"/>
    </source>
</evidence>
<dbReference type="InterPro" id="IPR036852">
    <property type="entry name" value="Peptidase_S8/S53_dom_sf"/>
</dbReference>
<keyword evidence="17" id="KW-1185">Reference proteome</keyword>
<dbReference type="Pfam" id="PF16470">
    <property type="entry name" value="S8_pro-domain"/>
    <property type="match status" value="1"/>
</dbReference>
<keyword evidence="4" id="KW-0165">Cleavage on pair of basic residues</keyword>
<evidence type="ECO:0000256" key="7">
    <source>
        <dbReference type="ARBA" id="ARBA00022825"/>
    </source>
</evidence>
<dbReference type="GO" id="GO:0016486">
    <property type="term" value="P:peptide hormone processing"/>
    <property type="evidence" value="ECO:0007669"/>
    <property type="project" value="TreeGrafter"/>
</dbReference>
<dbReference type="AlphaFoldDB" id="V4CS00"/>
<dbReference type="InterPro" id="IPR038466">
    <property type="entry name" value="S8_pro-domain_sf"/>
</dbReference>
<dbReference type="Proteomes" id="UP000030746">
    <property type="component" value="Unassembled WGS sequence"/>
</dbReference>
<dbReference type="InterPro" id="IPR008979">
    <property type="entry name" value="Galactose-bd-like_sf"/>
</dbReference>
<keyword evidence="8" id="KW-0106">Calcium</keyword>
<evidence type="ECO:0000256" key="14">
    <source>
        <dbReference type="SAM" id="MobiDB-lite"/>
    </source>
</evidence>
<dbReference type="GO" id="GO:0016020">
    <property type="term" value="C:membrane"/>
    <property type="evidence" value="ECO:0007669"/>
    <property type="project" value="TreeGrafter"/>
</dbReference>
<comment type="cofactor">
    <cofactor evidence="1">
        <name>Ca(2+)</name>
        <dbReference type="ChEBI" id="CHEBI:29108"/>
    </cofactor>
</comment>
<feature type="active site" description="Charge relay system" evidence="12 13">
    <location>
        <position position="342"/>
    </location>
</feature>
<dbReference type="KEGG" id="lgi:LOTGIDRAFT_102960"/>
<evidence type="ECO:0000256" key="10">
    <source>
        <dbReference type="ARBA" id="ARBA00023157"/>
    </source>
</evidence>
<dbReference type="InterPro" id="IPR023828">
    <property type="entry name" value="Peptidase_S8_Ser-AS"/>
</dbReference>
<dbReference type="FunFam" id="3.40.50.200:FF:000001">
    <property type="entry name" value="Furin 2, isoform B"/>
    <property type="match status" value="1"/>
</dbReference>
<dbReference type="InterPro" id="IPR032815">
    <property type="entry name" value="S8_pro-domain"/>
</dbReference>
<keyword evidence="10" id="KW-1015">Disulfide bond</keyword>
<dbReference type="GO" id="GO:0043005">
    <property type="term" value="C:neuron projection"/>
    <property type="evidence" value="ECO:0007669"/>
    <property type="project" value="TreeGrafter"/>
</dbReference>
<evidence type="ECO:0000256" key="12">
    <source>
        <dbReference type="PIRSR" id="PIRSR615500-1"/>
    </source>
</evidence>
<feature type="domain" description="P/Homo B" evidence="15">
    <location>
        <begin position="422"/>
        <end position="556"/>
    </location>
</feature>
<dbReference type="STRING" id="225164.V4CS00"/>
<dbReference type="PROSITE" id="PS00138">
    <property type="entry name" value="SUBTILASE_SER"/>
    <property type="match status" value="1"/>
</dbReference>
<protein>
    <recommendedName>
        <fullName evidence="15">P/Homo B domain-containing protein</fullName>
    </recommendedName>
</protein>
<dbReference type="GO" id="GO:0005615">
    <property type="term" value="C:extracellular space"/>
    <property type="evidence" value="ECO:0007669"/>
    <property type="project" value="TreeGrafter"/>
</dbReference>
<dbReference type="GO" id="GO:0005737">
    <property type="term" value="C:cytoplasm"/>
    <property type="evidence" value="ECO:0007669"/>
    <property type="project" value="UniProtKB-ARBA"/>
</dbReference>
<dbReference type="InterPro" id="IPR015500">
    <property type="entry name" value="Peptidase_S8_subtilisin-rel"/>
</dbReference>
<evidence type="ECO:0000256" key="8">
    <source>
        <dbReference type="ARBA" id="ARBA00022837"/>
    </source>
</evidence>
<dbReference type="CTD" id="20229679"/>
<dbReference type="EMBL" id="KB199650">
    <property type="protein sequence ID" value="ESP05305.1"/>
    <property type="molecule type" value="Genomic_DNA"/>
</dbReference>
<dbReference type="GO" id="GO:0004252">
    <property type="term" value="F:serine-type endopeptidase activity"/>
    <property type="evidence" value="ECO:0007669"/>
    <property type="project" value="UniProtKB-UniRule"/>
</dbReference>
<evidence type="ECO:0000313" key="16">
    <source>
        <dbReference type="EMBL" id="ESP05305.1"/>
    </source>
</evidence>
<dbReference type="InterPro" id="IPR022398">
    <property type="entry name" value="Peptidase_S8_His-AS"/>
</dbReference>
<dbReference type="InterPro" id="IPR023827">
    <property type="entry name" value="Peptidase_S8_Asp-AS"/>
</dbReference>
<dbReference type="RefSeq" id="XP_009043850.1">
    <property type="nucleotide sequence ID" value="XM_009045602.1"/>
</dbReference>
<keyword evidence="7 13" id="KW-0720">Serine protease</keyword>
<feature type="active site" description="Charge relay system" evidence="12 13">
    <location>
        <position position="128"/>
    </location>
</feature>
<dbReference type="InterPro" id="IPR000209">
    <property type="entry name" value="Peptidase_S8/S53_dom"/>
</dbReference>
<evidence type="ECO:0000256" key="6">
    <source>
        <dbReference type="ARBA" id="ARBA00022801"/>
    </source>
</evidence>
<evidence type="ECO:0000256" key="9">
    <source>
        <dbReference type="ARBA" id="ARBA00023145"/>
    </source>
</evidence>
<accession>V4CS00</accession>
<feature type="non-terminal residue" evidence="16">
    <location>
        <position position="1"/>
    </location>
</feature>
<feature type="compositionally biased region" description="Basic and acidic residues" evidence="14">
    <location>
        <begin position="157"/>
        <end position="168"/>
    </location>
</feature>
<reference evidence="16 17" key="1">
    <citation type="journal article" date="2013" name="Nature">
        <title>Insights into bilaterian evolution from three spiralian genomes.</title>
        <authorList>
            <person name="Simakov O."/>
            <person name="Marletaz F."/>
            <person name="Cho S.J."/>
            <person name="Edsinger-Gonzales E."/>
            <person name="Havlak P."/>
            <person name="Hellsten U."/>
            <person name="Kuo D.H."/>
            <person name="Larsson T."/>
            <person name="Lv J."/>
            <person name="Arendt D."/>
            <person name="Savage R."/>
            <person name="Osoegawa K."/>
            <person name="de Jong P."/>
            <person name="Grimwood J."/>
            <person name="Chapman J.A."/>
            <person name="Shapiro H."/>
            <person name="Aerts A."/>
            <person name="Otillar R.P."/>
            <person name="Terry A.Y."/>
            <person name="Boore J.L."/>
            <person name="Grigoriev I.V."/>
            <person name="Lindberg D.R."/>
            <person name="Seaver E.C."/>
            <person name="Weisblat D.A."/>
            <person name="Putnam N.H."/>
            <person name="Rokhsar D.S."/>
        </authorList>
    </citation>
    <scope>NUCLEOTIDE SEQUENCE [LARGE SCALE GENOMIC DNA]</scope>
</reference>
<dbReference type="PANTHER" id="PTHR42884">
    <property type="entry name" value="PROPROTEIN CONVERTASE SUBTILISIN/KEXIN-RELATED"/>
    <property type="match status" value="1"/>
</dbReference>
<dbReference type="PROSITE" id="PS00136">
    <property type="entry name" value="SUBTILASE_ASP"/>
    <property type="match status" value="1"/>
</dbReference>
<dbReference type="OrthoDB" id="300641at2759"/>
<evidence type="ECO:0000256" key="2">
    <source>
        <dbReference type="ARBA" id="ARBA00005325"/>
    </source>
</evidence>
<dbReference type="PROSITE" id="PS51829">
    <property type="entry name" value="P_HOMO_B"/>
    <property type="match status" value="1"/>
</dbReference>
<dbReference type="Gene3D" id="3.30.70.850">
    <property type="entry name" value="Peptidase S8, pro-domain"/>
    <property type="match status" value="1"/>
</dbReference>
<evidence type="ECO:0000256" key="11">
    <source>
        <dbReference type="ARBA" id="ARBA00023180"/>
    </source>
</evidence>
<keyword evidence="5" id="KW-0732">Signal</keyword>
<dbReference type="InterPro" id="IPR002884">
    <property type="entry name" value="P_dom"/>
</dbReference>
<dbReference type="Pfam" id="PF00082">
    <property type="entry name" value="Peptidase_S8"/>
    <property type="match status" value="1"/>
</dbReference>
<name>V4CS00_LOTGI</name>
<dbReference type="GO" id="GO:0012505">
    <property type="term" value="C:endomembrane system"/>
    <property type="evidence" value="ECO:0007669"/>
    <property type="project" value="UniProtKB-ARBA"/>
</dbReference>
<feature type="active site" description="Charge relay system" evidence="12 13">
    <location>
        <position position="169"/>
    </location>
</feature>
<keyword evidence="9" id="KW-0865">Zymogen</keyword>
<organism evidence="16 17">
    <name type="scientific">Lottia gigantea</name>
    <name type="common">Giant owl limpet</name>
    <dbReference type="NCBI Taxonomy" id="225164"/>
    <lineage>
        <taxon>Eukaryota</taxon>
        <taxon>Metazoa</taxon>
        <taxon>Spiralia</taxon>
        <taxon>Lophotrochozoa</taxon>
        <taxon>Mollusca</taxon>
        <taxon>Gastropoda</taxon>
        <taxon>Patellogastropoda</taxon>
        <taxon>Lottioidea</taxon>
        <taxon>Lottiidae</taxon>
        <taxon>Lottia</taxon>
    </lineage>
</organism>
<evidence type="ECO:0000256" key="5">
    <source>
        <dbReference type="ARBA" id="ARBA00022729"/>
    </source>
</evidence>
<dbReference type="SUPFAM" id="SSF49785">
    <property type="entry name" value="Galactose-binding domain-like"/>
    <property type="match status" value="1"/>
</dbReference>
<dbReference type="Gene3D" id="2.60.120.260">
    <property type="entry name" value="Galactose-binding domain-like"/>
    <property type="match status" value="1"/>
</dbReference>
<dbReference type="OMA" id="EYARNAY"/>
<evidence type="ECO:0000313" key="17">
    <source>
        <dbReference type="Proteomes" id="UP000030746"/>
    </source>
</evidence>
<dbReference type="PRINTS" id="PR00723">
    <property type="entry name" value="SUBTILISIN"/>
</dbReference>
<sequence>LFFQLRGFDDNYLLRHKDVPSRSRRSADHHTKRLIDDSRVEWADQQYTKIRVKRDFLDDDLYDGDFTAKREAENLIYSKTSFNDPLWEKQWYLHDDREDLSESKKDLHVIPAWKKGYTGKGITVSILDDGLERLHTDLADNYSPEASYDYNGDDDDPTPRYDPTNENKHGTRCAGEVAMIANNGKCGVGIAFNAKIGGIRMLDGEVTDTLEGQALQHAIDVVDIFSASWGPNDDGNTLEGPGKLAHKAFENGVTEGRKGKGVIYVWASGNGGRLYDNCDCDGYTGSIYTLSISSASQVFKRPWYGELCASTMGTTYSSGSAIDDRISTDLNDTCTKSHTGTSAAAPLAAGIIALLLESNPDLTWRDVQHLVTWTSQAGPLIQQSKSGWTRNGAGFLVNTAFGFGILDTAGLIDAAEKKTWKSVPKQMKCTINSTSKSNLPHNQRLEIQIYSSGCEGQENEINYIEHVQLHLTLDYTKRGAISVHITSPSNTTTMLLSERPYDKSTKGFQSWPLMSVHNWGEDPKGTWKVVLEDTTDDKNNGILQDLRLVIYGTTEQPHHMRHGPRKYIGNYNHVQNKEQVGISQKKLPKQQRQFSFIDINSQKSDPNNKTVFVCRLGLHYQQGTTRCKYGINFMV</sequence>
<dbReference type="InterPro" id="IPR034182">
    <property type="entry name" value="Kexin/furin"/>
</dbReference>
<keyword evidence="6 13" id="KW-0378">Hydrolase</keyword>
<keyword evidence="11" id="KW-0325">Glycoprotein</keyword>